<dbReference type="RefSeq" id="WP_260403291.1">
    <property type="nucleotide sequence ID" value="NZ_JACHLI010000032.1"/>
</dbReference>
<organism evidence="1 2">
    <name type="scientific">Pseudomonas nitroreducens</name>
    <dbReference type="NCBI Taxonomy" id="46680"/>
    <lineage>
        <taxon>Bacteria</taxon>
        <taxon>Pseudomonadati</taxon>
        <taxon>Pseudomonadota</taxon>
        <taxon>Gammaproteobacteria</taxon>
        <taxon>Pseudomonadales</taxon>
        <taxon>Pseudomonadaceae</taxon>
        <taxon>Pseudomonas</taxon>
    </lineage>
</organism>
<dbReference type="AlphaFoldDB" id="A0A7W7KQ01"/>
<reference evidence="1 2" key="1">
    <citation type="submission" date="2020-08" db="EMBL/GenBank/DDBJ databases">
        <title>Functional genomics of gut bacteria from endangered species of beetles.</title>
        <authorList>
            <person name="Carlos-Shanley C."/>
        </authorList>
    </citation>
    <scope>NUCLEOTIDE SEQUENCE [LARGE SCALE GENOMIC DNA]</scope>
    <source>
        <strain evidence="1 2">S00179</strain>
    </source>
</reference>
<evidence type="ECO:0000313" key="1">
    <source>
        <dbReference type="EMBL" id="MBB4866849.1"/>
    </source>
</evidence>
<name>A0A7W7KQ01_PSENT</name>
<dbReference type="EMBL" id="JACHLI010000032">
    <property type="protein sequence ID" value="MBB4866849.1"/>
    <property type="molecule type" value="Genomic_DNA"/>
</dbReference>
<accession>A0A7W7KQ01</accession>
<protein>
    <submittedName>
        <fullName evidence="1">Uncharacterized protein</fullName>
    </submittedName>
</protein>
<proteinExistence type="predicted"/>
<dbReference type="Proteomes" id="UP000566995">
    <property type="component" value="Unassembled WGS sequence"/>
</dbReference>
<evidence type="ECO:0000313" key="2">
    <source>
        <dbReference type="Proteomes" id="UP000566995"/>
    </source>
</evidence>
<comment type="caution">
    <text evidence="1">The sequence shown here is derived from an EMBL/GenBank/DDBJ whole genome shotgun (WGS) entry which is preliminary data.</text>
</comment>
<gene>
    <name evidence="1" type="ORF">HNP46_005756</name>
</gene>
<sequence>MTDVIDGDIVYKPYLLRHNSFQRSWFIFELDSERCRGVESSRKKIEPRLARIIVEDEQDLLAPAYQDKMQAKGEQYSYMDALDAVIHEATHNARHFLDVLLPELRAIDQASGRLSLEISFD</sequence>